<dbReference type="EMBL" id="VIBQ01000074">
    <property type="protein sequence ID" value="KAB8616618.1"/>
    <property type="molecule type" value="Genomic_DNA"/>
</dbReference>
<dbReference type="GO" id="GO:0006614">
    <property type="term" value="P:SRP-dependent cotranslational protein targeting to membrane"/>
    <property type="evidence" value="ECO:0007669"/>
    <property type="project" value="UniProtKB-UniRule"/>
</dbReference>
<evidence type="ECO:0000256" key="8">
    <source>
        <dbReference type="ARBA" id="ARBA00023274"/>
    </source>
</evidence>
<dbReference type="Pfam" id="PF17004">
    <property type="entry name" value="SRP_TPR_like"/>
    <property type="match status" value="1"/>
</dbReference>
<evidence type="ECO:0000256" key="4">
    <source>
        <dbReference type="ARBA" id="ARBA00018350"/>
    </source>
</evidence>
<gene>
    <name evidence="12" type="ORF">FH972_025954</name>
</gene>
<keyword evidence="5 9" id="KW-0963">Cytoplasm</keyword>
<keyword evidence="13" id="KW-1185">Reference proteome</keyword>
<evidence type="ECO:0000256" key="1">
    <source>
        <dbReference type="ARBA" id="ARBA00004240"/>
    </source>
</evidence>
<protein>
    <recommendedName>
        <fullName evidence="4 9">Signal recognition particle subunit SRP72</fullName>
    </recommendedName>
</protein>
<feature type="compositionally biased region" description="Basic and acidic residues" evidence="10">
    <location>
        <begin position="571"/>
        <end position="591"/>
    </location>
</feature>
<comment type="subcellular location">
    <subcellularLocation>
        <location evidence="2 9">Cytoplasm</location>
    </subcellularLocation>
    <subcellularLocation>
        <location evidence="1">Endoplasmic reticulum</location>
    </subcellularLocation>
</comment>
<dbReference type="InterPro" id="IPR011990">
    <property type="entry name" value="TPR-like_helical_dom_sf"/>
</dbReference>
<evidence type="ECO:0000313" key="12">
    <source>
        <dbReference type="EMBL" id="KAB8616618.1"/>
    </source>
</evidence>
<dbReference type="PANTHER" id="PTHR14094:SF9">
    <property type="entry name" value="SIGNAL RECOGNITION PARTICLE SUBUNIT SRP72"/>
    <property type="match status" value="1"/>
</dbReference>
<dbReference type="GO" id="GO:0005786">
    <property type="term" value="C:signal recognition particle, endoplasmic reticulum targeting"/>
    <property type="evidence" value="ECO:0007669"/>
    <property type="project" value="UniProtKB-UniRule"/>
</dbReference>
<comment type="similarity">
    <text evidence="3 9">Belongs to the SRP72 family.</text>
</comment>
<feature type="region of interest" description="Disordered" evidence="10">
    <location>
        <begin position="533"/>
        <end position="647"/>
    </location>
</feature>
<dbReference type="InterPro" id="IPR031545">
    <property type="entry name" value="SRP72_TPR-like"/>
</dbReference>
<comment type="function">
    <text evidence="9">Component of the signal recognition particle (SRP) complex, a ribonucleoprotein complex that mediates the cotranslational targeting of secretory and membrane proteins to the endoplasmic reticulum (ER).</text>
</comment>
<evidence type="ECO:0000256" key="7">
    <source>
        <dbReference type="ARBA" id="ARBA00023135"/>
    </source>
</evidence>
<evidence type="ECO:0000256" key="3">
    <source>
        <dbReference type="ARBA" id="ARBA00007676"/>
    </source>
</evidence>
<dbReference type="Gene3D" id="1.25.40.10">
    <property type="entry name" value="Tetratricopeptide repeat domain"/>
    <property type="match status" value="1"/>
</dbReference>
<dbReference type="FunFam" id="1.25.40.10:FF:000512">
    <property type="entry name" value="Signal recognition particle subunit SRP72"/>
    <property type="match status" value="1"/>
</dbReference>
<dbReference type="InterPro" id="IPR026270">
    <property type="entry name" value="SRP72"/>
</dbReference>
<dbReference type="OrthoDB" id="5421607at2759"/>
<dbReference type="InterPro" id="IPR013699">
    <property type="entry name" value="Signal_recog_part_SRP72_RNA-bd"/>
</dbReference>
<name>A0A5N6L2I4_9ROSI</name>
<dbReference type="Pfam" id="PF08492">
    <property type="entry name" value="SRP72"/>
    <property type="match status" value="1"/>
</dbReference>
<keyword evidence="7 9" id="KW-0733">Signal recognition particle</keyword>
<dbReference type="PIRSF" id="PIRSF038922">
    <property type="entry name" value="SRP72"/>
    <property type="match status" value="1"/>
</dbReference>
<dbReference type="AlphaFoldDB" id="A0A5N6L2I4"/>
<dbReference type="GO" id="GO:0008312">
    <property type="term" value="F:7S RNA binding"/>
    <property type="evidence" value="ECO:0007669"/>
    <property type="project" value="InterPro"/>
</dbReference>
<evidence type="ECO:0000256" key="9">
    <source>
        <dbReference type="PIRNR" id="PIRNR038922"/>
    </source>
</evidence>
<evidence type="ECO:0000256" key="5">
    <source>
        <dbReference type="ARBA" id="ARBA00022490"/>
    </source>
</evidence>
<evidence type="ECO:0000256" key="2">
    <source>
        <dbReference type="ARBA" id="ARBA00004496"/>
    </source>
</evidence>
<keyword evidence="6" id="KW-0256">Endoplasmic reticulum</keyword>
<feature type="compositionally biased region" description="Basic residues" evidence="10">
    <location>
        <begin position="592"/>
        <end position="601"/>
    </location>
</feature>
<comment type="caution">
    <text evidence="12">The sequence shown here is derived from an EMBL/GenBank/DDBJ whole genome shotgun (WGS) entry which is preliminary data.</text>
</comment>
<sequence>MSSLATLLSQAHLNDHDEILKQANAAIKKNKADIAAQHVRLVAYIKLDRYDDALHALTEGGDALKDRAPLEAAYTLYKSGRLREAADLAERHKEAKDILHVVAQTAYRAEDFEQARTVYERLASEGTVDDESDFRINSWAVDVQLGWVGKQAMAKKTRPDREDLDQFMATFNAACGYASRGELKQAEVLLQRAKDLCNATDLDEAEKKAELLPITVQQIYVLSRLGKLGEAEKLSDSIDARSISDLDTRHIAQSNALFATSKPGNPYIAHHLFQTTAKVPRKDLPFSYQSAALQSNALTLDLQAQKYKGVASSTLSTIRSQAERPASQEAVTAGAFNAAAHTHSSTSKTSIKDLLQLHASRPTDVGLLVTIIQLYVASNNHGAAIQAAENFIKHVESDATQLDLRFAPGLIGIITALYISQHRYGPAKVELNKAATHWRNQNRPDSNLLRAAGSALLDDASDTDLAAARELFQNMQSQRPGDPAAAAGIVAASTAAALPPRELLDSLPSVADLSRGIDAAALEEAGIPRTETSTIASTAVSRKRTAAITQPGTNATSNKRRSVRPSGKPKNFVEGKQMDPERWLPLKERSSYRPKGKKKGRLQQAQGATQGGEESPAGGSRPDTPSVVTGGSGGGGGGKAKKKKGKR</sequence>
<organism evidence="12 13">
    <name type="scientific">Carpinus fangiana</name>
    <dbReference type="NCBI Taxonomy" id="176857"/>
    <lineage>
        <taxon>Eukaryota</taxon>
        <taxon>Viridiplantae</taxon>
        <taxon>Streptophyta</taxon>
        <taxon>Embryophyta</taxon>
        <taxon>Tracheophyta</taxon>
        <taxon>Spermatophyta</taxon>
        <taxon>Magnoliopsida</taxon>
        <taxon>eudicotyledons</taxon>
        <taxon>Gunneridae</taxon>
        <taxon>Pentapetalae</taxon>
        <taxon>rosids</taxon>
        <taxon>fabids</taxon>
        <taxon>Fagales</taxon>
        <taxon>Betulaceae</taxon>
        <taxon>Carpinus</taxon>
    </lineage>
</organism>
<proteinExistence type="inferred from homology"/>
<dbReference type="GO" id="GO:0043022">
    <property type="term" value="F:ribosome binding"/>
    <property type="evidence" value="ECO:0007669"/>
    <property type="project" value="TreeGrafter"/>
</dbReference>
<reference evidence="12 13" key="1">
    <citation type="submission" date="2019-06" db="EMBL/GenBank/DDBJ databases">
        <title>A chromosomal-level reference genome of Carpinus fangiana (Coryloideae, Betulaceae).</title>
        <authorList>
            <person name="Yang X."/>
            <person name="Wang Z."/>
            <person name="Zhang L."/>
            <person name="Hao G."/>
            <person name="Liu J."/>
            <person name="Yang Y."/>
        </authorList>
    </citation>
    <scope>NUCLEOTIDE SEQUENCE [LARGE SCALE GENOMIC DNA]</scope>
    <source>
        <strain evidence="12">Cfa_2016G</strain>
        <tissue evidence="12">Leaf</tissue>
    </source>
</reference>
<dbReference type="PANTHER" id="PTHR14094">
    <property type="entry name" value="SIGNAL RECOGNITION PARTICLE 72"/>
    <property type="match status" value="1"/>
</dbReference>
<evidence type="ECO:0000256" key="6">
    <source>
        <dbReference type="ARBA" id="ARBA00022824"/>
    </source>
</evidence>
<evidence type="ECO:0000256" key="10">
    <source>
        <dbReference type="SAM" id="MobiDB-lite"/>
    </source>
</evidence>
<feature type="domain" description="Signal recognition particle SRP72 subunit RNA-binding" evidence="11">
    <location>
        <begin position="555"/>
        <end position="594"/>
    </location>
</feature>
<dbReference type="SUPFAM" id="SSF48452">
    <property type="entry name" value="TPR-like"/>
    <property type="match status" value="1"/>
</dbReference>
<evidence type="ECO:0000313" key="13">
    <source>
        <dbReference type="Proteomes" id="UP000327013"/>
    </source>
</evidence>
<keyword evidence="8 9" id="KW-0687">Ribonucleoprotein</keyword>
<dbReference type="GO" id="GO:0005783">
    <property type="term" value="C:endoplasmic reticulum"/>
    <property type="evidence" value="ECO:0007669"/>
    <property type="project" value="UniProtKB-SubCell"/>
</dbReference>
<accession>A0A5N6L2I4</accession>
<feature type="compositionally biased region" description="Low complexity" evidence="10">
    <location>
        <begin position="603"/>
        <end position="612"/>
    </location>
</feature>
<evidence type="ECO:0000259" key="11">
    <source>
        <dbReference type="Pfam" id="PF08492"/>
    </source>
</evidence>
<feature type="compositionally biased region" description="Polar residues" evidence="10">
    <location>
        <begin position="547"/>
        <end position="557"/>
    </location>
</feature>
<dbReference type="Proteomes" id="UP000327013">
    <property type="component" value="Unassembled WGS sequence"/>
</dbReference>